<dbReference type="InterPro" id="IPR007652">
    <property type="entry name" value="A1-4-GlycosylTfrase_dom"/>
</dbReference>
<dbReference type="Pfam" id="PF04488">
    <property type="entry name" value="Gly_transf_sug"/>
    <property type="match status" value="1"/>
</dbReference>
<evidence type="ECO:0000313" key="4">
    <source>
        <dbReference type="Proteomes" id="UP001386955"/>
    </source>
</evidence>
<evidence type="ECO:0000256" key="1">
    <source>
        <dbReference type="SAM" id="Phobius"/>
    </source>
</evidence>
<evidence type="ECO:0000313" key="3">
    <source>
        <dbReference type="EMBL" id="KAK7412320.1"/>
    </source>
</evidence>
<proteinExistence type="predicted"/>
<protein>
    <recommendedName>
        <fullName evidence="2">Alpha 1,4-glycosyltransferase domain-containing protein</fullName>
    </recommendedName>
</protein>
<feature type="transmembrane region" description="Helical" evidence="1">
    <location>
        <begin position="37"/>
        <end position="56"/>
    </location>
</feature>
<name>A0AAN9XVV6_PSOTE</name>
<dbReference type="SUPFAM" id="SSF53448">
    <property type="entry name" value="Nucleotide-diphospho-sugar transferases"/>
    <property type="match status" value="1"/>
</dbReference>
<dbReference type="AlphaFoldDB" id="A0AAN9XVV6"/>
<gene>
    <name evidence="3" type="ORF">VNO78_03773</name>
</gene>
<dbReference type="InterPro" id="IPR029044">
    <property type="entry name" value="Nucleotide-diphossugar_trans"/>
</dbReference>
<evidence type="ECO:0000259" key="2">
    <source>
        <dbReference type="Pfam" id="PF04572"/>
    </source>
</evidence>
<dbReference type="PANTHER" id="PTHR46781:SF5">
    <property type="entry name" value="ALPHA 1,4-GLYCOSYLTRANSFERASE FAMILY PROTEIN"/>
    <property type="match status" value="1"/>
</dbReference>
<sequence length="415" mass="47839">MELIAKGSHSLFHSNFLQVHHLKRSMFSFLYSPPTSYFGFFLLILLSYNAFTMFCVHIPKSSPSLFNITSPTISSLFMNSQLTFIQNSTQSFFFSNIQWSRRVKKHKCSLRSLGSKPHFPLSFFHARLKAFFNNTSSSCKLRFFMTWISPLKTFGERELLSIESLFKYHPQACLIIVSKSLDSNIGTQILRPFVSNGFRVMAIAPDFGYIFKDTHAETWFNRLREGNVNPGEISLGQNLSNLLRLALLYKFGGTYIDLDVMVLKSFSNLRNTIGAQNFDARTGKWSRLNNAVLIFDKKHPLLFKFIEEFALTFDGNKWGHNGPYLISRVVSRVSGRPGFNFTILPPSAFYPVDWRGIKSLFRDEIRSKWLVNKIEQIQKESFAMHLWNKHSRKLKVVKGSIIDSIISDCCIFCNN</sequence>
<dbReference type="Pfam" id="PF04572">
    <property type="entry name" value="Gb3_synth"/>
    <property type="match status" value="1"/>
</dbReference>
<keyword evidence="1" id="KW-1133">Transmembrane helix</keyword>
<reference evidence="3 4" key="1">
    <citation type="submission" date="2024-01" db="EMBL/GenBank/DDBJ databases">
        <title>The genomes of 5 underutilized Papilionoideae crops provide insights into root nodulation and disease resistanc.</title>
        <authorList>
            <person name="Jiang F."/>
        </authorList>
    </citation>
    <scope>NUCLEOTIDE SEQUENCE [LARGE SCALE GENOMIC DNA]</scope>
    <source>
        <strain evidence="3">DUOXIRENSHENG_FW03</strain>
        <tissue evidence="3">Leaves</tissue>
    </source>
</reference>
<feature type="domain" description="Alpha 1,4-glycosyltransferase" evidence="2">
    <location>
        <begin position="295"/>
        <end position="414"/>
    </location>
</feature>
<keyword evidence="4" id="KW-1185">Reference proteome</keyword>
<dbReference type="Gene3D" id="3.90.550.20">
    <property type="match status" value="1"/>
</dbReference>
<accession>A0AAN9XVV6</accession>
<dbReference type="InterPro" id="IPR007577">
    <property type="entry name" value="GlycoTrfase_DXD_sugar-bd_CS"/>
</dbReference>
<comment type="caution">
    <text evidence="3">The sequence shown here is derived from an EMBL/GenBank/DDBJ whole genome shotgun (WGS) entry which is preliminary data.</text>
</comment>
<dbReference type="InterPro" id="IPR044789">
    <property type="entry name" value="Put_A1-4-GlycosylTfrase_plant"/>
</dbReference>
<keyword evidence="1" id="KW-0472">Membrane</keyword>
<organism evidence="3 4">
    <name type="scientific">Psophocarpus tetragonolobus</name>
    <name type="common">Winged bean</name>
    <name type="synonym">Dolichos tetragonolobus</name>
    <dbReference type="NCBI Taxonomy" id="3891"/>
    <lineage>
        <taxon>Eukaryota</taxon>
        <taxon>Viridiplantae</taxon>
        <taxon>Streptophyta</taxon>
        <taxon>Embryophyta</taxon>
        <taxon>Tracheophyta</taxon>
        <taxon>Spermatophyta</taxon>
        <taxon>Magnoliopsida</taxon>
        <taxon>eudicotyledons</taxon>
        <taxon>Gunneridae</taxon>
        <taxon>Pentapetalae</taxon>
        <taxon>rosids</taxon>
        <taxon>fabids</taxon>
        <taxon>Fabales</taxon>
        <taxon>Fabaceae</taxon>
        <taxon>Papilionoideae</taxon>
        <taxon>50 kb inversion clade</taxon>
        <taxon>NPAAA clade</taxon>
        <taxon>indigoferoid/millettioid clade</taxon>
        <taxon>Phaseoleae</taxon>
        <taxon>Psophocarpus</taxon>
    </lineage>
</organism>
<dbReference type="EMBL" id="JAYMYS010000001">
    <property type="protein sequence ID" value="KAK7412320.1"/>
    <property type="molecule type" value="Genomic_DNA"/>
</dbReference>
<dbReference type="PANTHER" id="PTHR46781">
    <property type="entry name" value="ALPHA 1,4-GLYCOSYLTRANSFERASE FAMILY PROTEIN"/>
    <property type="match status" value="1"/>
</dbReference>
<keyword evidence="1" id="KW-0812">Transmembrane</keyword>
<dbReference type="Proteomes" id="UP001386955">
    <property type="component" value="Unassembled WGS sequence"/>
</dbReference>